<gene>
    <name evidence="9" type="ordered locus">Rmar_0134</name>
</gene>
<dbReference type="KEGG" id="rmr:Rmar_0134"/>
<evidence type="ECO:0000256" key="3">
    <source>
        <dbReference type="ARBA" id="ARBA00022452"/>
    </source>
</evidence>
<feature type="chain" id="PRO_5003011219" evidence="8">
    <location>
        <begin position="32"/>
        <end position="471"/>
    </location>
</feature>
<dbReference type="GO" id="GO:0009279">
    <property type="term" value="C:cell outer membrane"/>
    <property type="evidence" value="ECO:0007669"/>
    <property type="project" value="UniProtKB-SubCell"/>
</dbReference>
<dbReference type="Proteomes" id="UP000002221">
    <property type="component" value="Chromosome"/>
</dbReference>
<dbReference type="AlphaFoldDB" id="D0MCT2"/>
<keyword evidence="7" id="KW-0998">Cell outer membrane</keyword>
<evidence type="ECO:0000256" key="8">
    <source>
        <dbReference type="SAM" id="SignalP"/>
    </source>
</evidence>
<evidence type="ECO:0000256" key="6">
    <source>
        <dbReference type="ARBA" id="ARBA00023136"/>
    </source>
</evidence>
<protein>
    <submittedName>
        <fullName evidence="9">Membrane protein involved in aromatic hydrocarbon degradation</fullName>
    </submittedName>
</protein>
<feature type="signal peptide" evidence="8">
    <location>
        <begin position="1"/>
        <end position="31"/>
    </location>
</feature>
<name>D0MCT2_RHOM4</name>
<dbReference type="RefSeq" id="WP_012842654.1">
    <property type="nucleotide sequence ID" value="NC_013501.1"/>
</dbReference>
<dbReference type="EMBL" id="CP001807">
    <property type="protein sequence ID" value="ACY47042.1"/>
    <property type="molecule type" value="Genomic_DNA"/>
</dbReference>
<sequence>MRIATGAVLPRHRKRFLVGLCSLLLSLPALGQGFSLNPPGTCTLGRGGTGVAQPCTDGSAVALNPAGLALVNRLAVASGATLYLSRGSFTDDYTEQETRLEEHPVLVPHLFAAVQAAPGLSVGFGAYMPYGMELRWPRTFEGSFVSYRTRVQTTYLQPTLAYRFSDRVMVGAGPVLAVSTVALWQQLDLSQQEALPGVPFAALGIPVGTSFANVKMESDEAYGLGGHVGMLIQVTEQFRIGLRYLSAIKLNYTGTIRFSPLSTGIIIPATVELSGQTIPAGTPLDVVLASLGLFGSQGPLADRDAETELTMPAQFAAGFSWQATPDLTLLFDYQWTGWGEFERLVIEPEGSDPIVRIQDYRNTHTLRTGLLFQASSILEVRLGYTHAQGAAPSKTVTPLLPDANRNLITLGTGWRLGRGVMLDLAYQYVRQDDRRGRVVDPTPGTEPTPALNSGLYQIGAHVASVTVSVSL</sequence>
<dbReference type="HOGENOM" id="CLU_035981_2_0_10"/>
<evidence type="ECO:0000256" key="1">
    <source>
        <dbReference type="ARBA" id="ARBA00004571"/>
    </source>
</evidence>
<evidence type="ECO:0000256" key="7">
    <source>
        <dbReference type="ARBA" id="ARBA00023237"/>
    </source>
</evidence>
<dbReference type="OrthoDB" id="9922at2"/>
<comment type="subcellular location">
    <subcellularLocation>
        <location evidence="1">Cell outer membrane</location>
        <topology evidence="1">Multi-pass membrane protein</topology>
    </subcellularLocation>
</comment>
<dbReference type="GO" id="GO:0015483">
    <property type="term" value="F:long-chain fatty acid transporting porin activity"/>
    <property type="evidence" value="ECO:0007669"/>
    <property type="project" value="TreeGrafter"/>
</dbReference>
<proteinExistence type="inferred from homology"/>
<evidence type="ECO:0000313" key="9">
    <source>
        <dbReference type="EMBL" id="ACY47042.1"/>
    </source>
</evidence>
<keyword evidence="10" id="KW-1185">Reference proteome</keyword>
<evidence type="ECO:0000256" key="2">
    <source>
        <dbReference type="ARBA" id="ARBA00008163"/>
    </source>
</evidence>
<dbReference type="PANTHER" id="PTHR35093">
    <property type="entry name" value="OUTER MEMBRANE PROTEIN NMB0088-RELATED"/>
    <property type="match status" value="1"/>
</dbReference>
<evidence type="ECO:0000256" key="5">
    <source>
        <dbReference type="ARBA" id="ARBA00022729"/>
    </source>
</evidence>
<reference evidence="9 10" key="1">
    <citation type="journal article" date="2009" name="Stand. Genomic Sci.">
        <title>Complete genome sequence of Rhodothermus marinus type strain (R-10).</title>
        <authorList>
            <person name="Nolan M."/>
            <person name="Tindall B.J."/>
            <person name="Pomrenke H."/>
            <person name="Lapidus A."/>
            <person name="Copeland A."/>
            <person name="Glavina Del Rio T."/>
            <person name="Lucas S."/>
            <person name="Chen F."/>
            <person name="Tice H."/>
            <person name="Cheng J.F."/>
            <person name="Saunders E."/>
            <person name="Han C."/>
            <person name="Bruce D."/>
            <person name="Goodwin L."/>
            <person name="Chain P."/>
            <person name="Pitluck S."/>
            <person name="Ovchinikova G."/>
            <person name="Pati A."/>
            <person name="Ivanova N."/>
            <person name="Mavromatis K."/>
            <person name="Chen A."/>
            <person name="Palaniappan K."/>
            <person name="Land M."/>
            <person name="Hauser L."/>
            <person name="Chang Y.J."/>
            <person name="Jeffries C.D."/>
            <person name="Brettin T."/>
            <person name="Goker M."/>
            <person name="Bristow J."/>
            <person name="Eisen J.A."/>
            <person name="Markowitz V."/>
            <person name="Hugenholtz P."/>
            <person name="Kyrpides N.C."/>
            <person name="Klenk H.P."/>
            <person name="Detter J.C."/>
        </authorList>
    </citation>
    <scope>NUCLEOTIDE SEQUENCE [LARGE SCALE GENOMIC DNA]</scope>
    <source>
        <strain evidence="10">ATCC 43812 / DSM 4252 / R-10</strain>
    </source>
</reference>
<dbReference type="PANTHER" id="PTHR35093:SF8">
    <property type="entry name" value="OUTER MEMBRANE PROTEIN NMB0088-RELATED"/>
    <property type="match status" value="1"/>
</dbReference>
<dbReference type="Pfam" id="PF03349">
    <property type="entry name" value="Toluene_X"/>
    <property type="match status" value="1"/>
</dbReference>
<dbReference type="InterPro" id="IPR005017">
    <property type="entry name" value="OMPP1/FadL/TodX"/>
</dbReference>
<accession>D0MCT2</accession>
<keyword evidence="4" id="KW-0812">Transmembrane</keyword>
<dbReference type="SUPFAM" id="SSF56935">
    <property type="entry name" value="Porins"/>
    <property type="match status" value="1"/>
</dbReference>
<evidence type="ECO:0000256" key="4">
    <source>
        <dbReference type="ARBA" id="ARBA00022692"/>
    </source>
</evidence>
<keyword evidence="5 8" id="KW-0732">Signal</keyword>
<dbReference type="STRING" id="518766.Rmar_0134"/>
<organism evidence="9 10">
    <name type="scientific">Rhodothermus marinus (strain ATCC 43812 / DSM 4252 / R-10)</name>
    <name type="common">Rhodothermus obamensis</name>
    <dbReference type="NCBI Taxonomy" id="518766"/>
    <lineage>
        <taxon>Bacteria</taxon>
        <taxon>Pseudomonadati</taxon>
        <taxon>Rhodothermota</taxon>
        <taxon>Rhodothermia</taxon>
        <taxon>Rhodothermales</taxon>
        <taxon>Rhodothermaceae</taxon>
        <taxon>Rhodothermus</taxon>
    </lineage>
</organism>
<comment type="similarity">
    <text evidence="2">Belongs to the OmpP1/FadL family.</text>
</comment>
<keyword evidence="3" id="KW-1134">Transmembrane beta strand</keyword>
<dbReference type="eggNOG" id="COG2067">
    <property type="taxonomic scope" value="Bacteria"/>
</dbReference>
<dbReference type="Gene3D" id="2.40.160.60">
    <property type="entry name" value="Outer membrane protein transport protein (OMPP1/FadL/TodX)"/>
    <property type="match status" value="1"/>
</dbReference>
<keyword evidence="6" id="KW-0472">Membrane</keyword>
<evidence type="ECO:0000313" key="10">
    <source>
        <dbReference type="Proteomes" id="UP000002221"/>
    </source>
</evidence>